<evidence type="ECO:0008006" key="3">
    <source>
        <dbReference type="Google" id="ProtNLM"/>
    </source>
</evidence>
<name>X0ZMH1_9ZZZZ</name>
<feature type="compositionally biased region" description="Polar residues" evidence="1">
    <location>
        <begin position="73"/>
        <end position="84"/>
    </location>
</feature>
<proteinExistence type="predicted"/>
<feature type="region of interest" description="Disordered" evidence="1">
    <location>
        <begin position="65"/>
        <end position="84"/>
    </location>
</feature>
<reference evidence="2" key="1">
    <citation type="journal article" date="2014" name="Front. Microbiol.">
        <title>High frequency of phylogenetically diverse reductive dehalogenase-homologous genes in deep subseafloor sedimentary metagenomes.</title>
        <authorList>
            <person name="Kawai M."/>
            <person name="Futagami T."/>
            <person name="Toyoda A."/>
            <person name="Takaki Y."/>
            <person name="Nishi S."/>
            <person name="Hori S."/>
            <person name="Arai W."/>
            <person name="Tsubouchi T."/>
            <person name="Morono Y."/>
            <person name="Uchiyama I."/>
            <person name="Ito T."/>
            <person name="Fujiyama A."/>
            <person name="Inagaki F."/>
            <person name="Takami H."/>
        </authorList>
    </citation>
    <scope>NUCLEOTIDE SEQUENCE</scope>
    <source>
        <strain evidence="2">Expedition CK06-06</strain>
    </source>
</reference>
<dbReference type="AlphaFoldDB" id="X0ZMH1"/>
<sequence length="84" mass="9686">EKKRLKLIGKKELAPKEQQAYNLFLDGVKSKEACKKMGYRSVNGYLNVLKRAKDKIKLNKLNNEKNDDEYASKITNRTSISQNP</sequence>
<organism evidence="2">
    <name type="scientific">marine sediment metagenome</name>
    <dbReference type="NCBI Taxonomy" id="412755"/>
    <lineage>
        <taxon>unclassified sequences</taxon>
        <taxon>metagenomes</taxon>
        <taxon>ecological metagenomes</taxon>
    </lineage>
</organism>
<evidence type="ECO:0000313" key="2">
    <source>
        <dbReference type="EMBL" id="GAG61578.1"/>
    </source>
</evidence>
<evidence type="ECO:0000256" key="1">
    <source>
        <dbReference type="SAM" id="MobiDB-lite"/>
    </source>
</evidence>
<accession>X0ZMH1</accession>
<feature type="non-terminal residue" evidence="2">
    <location>
        <position position="1"/>
    </location>
</feature>
<protein>
    <recommendedName>
        <fullName evidence="3">HTH luxR-type domain-containing protein</fullName>
    </recommendedName>
</protein>
<comment type="caution">
    <text evidence="2">The sequence shown here is derived from an EMBL/GenBank/DDBJ whole genome shotgun (WGS) entry which is preliminary data.</text>
</comment>
<gene>
    <name evidence="2" type="ORF">S01H4_20118</name>
</gene>
<dbReference type="EMBL" id="BART01009021">
    <property type="protein sequence ID" value="GAG61578.1"/>
    <property type="molecule type" value="Genomic_DNA"/>
</dbReference>